<keyword evidence="1" id="KW-1133">Transmembrane helix</keyword>
<dbReference type="EMBL" id="JBHSGA010000013">
    <property type="protein sequence ID" value="MFC4526601.1"/>
    <property type="molecule type" value="Genomic_DNA"/>
</dbReference>
<feature type="transmembrane region" description="Helical" evidence="1">
    <location>
        <begin position="329"/>
        <end position="347"/>
    </location>
</feature>
<keyword evidence="1" id="KW-0472">Membrane</keyword>
<evidence type="ECO:0000259" key="2">
    <source>
        <dbReference type="Pfam" id="PF02517"/>
    </source>
</evidence>
<evidence type="ECO:0000313" key="3">
    <source>
        <dbReference type="EMBL" id="MFC4526601.1"/>
    </source>
</evidence>
<accession>A0ABV9C112</accession>
<gene>
    <name evidence="3" type="ORF">ACFO5W_08120</name>
</gene>
<dbReference type="Proteomes" id="UP001595961">
    <property type="component" value="Unassembled WGS sequence"/>
</dbReference>
<feature type="transmembrane region" description="Helical" evidence="1">
    <location>
        <begin position="305"/>
        <end position="323"/>
    </location>
</feature>
<dbReference type="RefSeq" id="WP_266151360.1">
    <property type="nucleotide sequence ID" value="NZ_CP064028.1"/>
</dbReference>
<name>A0ABV9C112_9GAMM</name>
<comment type="caution">
    <text evidence="3">The sequence shown here is derived from an EMBL/GenBank/DDBJ whole genome shotgun (WGS) entry which is preliminary data.</text>
</comment>
<evidence type="ECO:0000256" key="1">
    <source>
        <dbReference type="SAM" id="Phobius"/>
    </source>
</evidence>
<keyword evidence="4" id="KW-1185">Reference proteome</keyword>
<proteinExistence type="predicted"/>
<protein>
    <submittedName>
        <fullName evidence="3">Type II CAAX prenyl endopeptidase Rce1 family protein</fullName>
    </submittedName>
</protein>
<keyword evidence="1" id="KW-0812">Transmembrane</keyword>
<organism evidence="3 4">
    <name type="scientific">Dyella halodurans</name>
    <dbReference type="NCBI Taxonomy" id="1920171"/>
    <lineage>
        <taxon>Bacteria</taxon>
        <taxon>Pseudomonadati</taxon>
        <taxon>Pseudomonadota</taxon>
        <taxon>Gammaproteobacteria</taxon>
        <taxon>Lysobacterales</taxon>
        <taxon>Rhodanobacteraceae</taxon>
        <taxon>Dyella</taxon>
    </lineage>
</organism>
<feature type="domain" description="CAAX prenyl protease 2/Lysostaphin resistance protein A-like" evidence="2">
    <location>
        <begin position="402"/>
        <end position="479"/>
    </location>
</feature>
<feature type="transmembrane region" description="Helical" evidence="1">
    <location>
        <begin position="280"/>
        <end position="298"/>
    </location>
</feature>
<dbReference type="InterPro" id="IPR003675">
    <property type="entry name" value="Rce1/LyrA-like_dom"/>
</dbReference>
<feature type="transmembrane region" description="Helical" evidence="1">
    <location>
        <begin position="424"/>
        <end position="442"/>
    </location>
</feature>
<dbReference type="Pfam" id="PF02517">
    <property type="entry name" value="Rce1-like"/>
    <property type="match status" value="1"/>
</dbReference>
<reference evidence="4" key="1">
    <citation type="journal article" date="2019" name="Int. J. Syst. Evol. Microbiol.">
        <title>The Global Catalogue of Microorganisms (GCM) 10K type strain sequencing project: providing services to taxonomists for standard genome sequencing and annotation.</title>
        <authorList>
            <consortium name="The Broad Institute Genomics Platform"/>
            <consortium name="The Broad Institute Genome Sequencing Center for Infectious Disease"/>
            <person name="Wu L."/>
            <person name="Ma J."/>
        </authorList>
    </citation>
    <scope>NUCLEOTIDE SEQUENCE [LARGE SCALE GENOMIC DNA]</scope>
    <source>
        <strain evidence="4">CCM 4481</strain>
    </source>
</reference>
<feature type="transmembrane region" description="Helical" evidence="1">
    <location>
        <begin position="368"/>
        <end position="385"/>
    </location>
</feature>
<sequence length="502" mass="55021">MAWFGVAVVLLLWAMAALSAWVTREHLAERARLELTALRSGQPLWQWHLRGPRDLVAQRVFGNADIAPSPNGLRVSSRDGSTFDLGLPVAAPVDLAHWPLLHLQLQSDAEGTLGLVYQASERSAACMATDVGRLAPRGNELVIDLRTLSWRSDAGKPCRPPDVVTYLLRLRPQLPAHAVLQIRNVDLQAPQPASLPASIGADIADIRLPSALAVAQAGLTAASAQYAGRSVPLVRLPAGISAETMLSLRDLVKRHWPGALVLPFGRSFAAAGDDASLPAWLDWGVCAAYLIALVWIALRQTREVIRPWLDVAAIAAGPLWLIAGLRWGTQLSIPGVTAFVAALLFAAQSDWRRRPVWWRWMGRSWADWLWPLVPLLVTVALMLVDGHGLVHLEPRHMLAYLGWALVQQWAMLAWVMGRLRLTSLPPPLIILITATLFGLLHTPNGSLMQLCFMAELWWAWRFLKSPCLVPIAVAHATCALLVESGLTGHLLRSLGVSARFFL</sequence>
<evidence type="ECO:0000313" key="4">
    <source>
        <dbReference type="Proteomes" id="UP001595961"/>
    </source>
</evidence>